<dbReference type="RefSeq" id="WP_141920456.1">
    <property type="nucleotide sequence ID" value="NZ_VFOF01000001.1"/>
</dbReference>
<dbReference type="InterPro" id="IPR050790">
    <property type="entry name" value="ExbB/TolQ_transport"/>
</dbReference>
<keyword evidence="7 13" id="KW-0812">Transmembrane</keyword>
<dbReference type="PANTHER" id="PTHR30625">
    <property type="entry name" value="PROTEIN TOLQ"/>
    <property type="match status" value="1"/>
</dbReference>
<dbReference type="GO" id="GO:0005886">
    <property type="term" value="C:plasma membrane"/>
    <property type="evidence" value="ECO:0007669"/>
    <property type="project" value="UniProtKB-SubCell"/>
</dbReference>
<gene>
    <name evidence="15" type="ORF">FBY58_1630</name>
</gene>
<evidence type="ECO:0000259" key="14">
    <source>
        <dbReference type="Pfam" id="PF01618"/>
    </source>
</evidence>
<dbReference type="Proteomes" id="UP000316887">
    <property type="component" value="Unassembled WGS sequence"/>
</dbReference>
<evidence type="ECO:0000313" key="16">
    <source>
        <dbReference type="Proteomes" id="UP000316887"/>
    </source>
</evidence>
<feature type="transmembrane region" description="Helical" evidence="13">
    <location>
        <begin position="178"/>
        <end position="199"/>
    </location>
</feature>
<dbReference type="OrthoDB" id="9805133at2"/>
<evidence type="ECO:0000256" key="6">
    <source>
        <dbReference type="ARBA" id="ARBA00022519"/>
    </source>
</evidence>
<dbReference type="Pfam" id="PF01618">
    <property type="entry name" value="MotA_ExbB"/>
    <property type="match status" value="1"/>
</dbReference>
<dbReference type="AlphaFoldDB" id="A0A542W348"/>
<proteinExistence type="inferred from homology"/>
<name>A0A542W348_ZYMMB</name>
<reference evidence="15 16" key="1">
    <citation type="submission" date="2019-06" db="EMBL/GenBank/DDBJ databases">
        <title>Genome sequencing of Zymomonas mobilis strains for genetic engineering and biofuel applications.</title>
        <authorList>
            <person name="Teravest M."/>
        </authorList>
    </citation>
    <scope>NUCLEOTIDE SEQUENCE [LARGE SCALE GENOMIC DNA]</scope>
    <source>
        <strain evidence="15 16">AN0101</strain>
    </source>
</reference>
<keyword evidence="5" id="KW-1003">Cell membrane</keyword>
<dbReference type="InterPro" id="IPR002898">
    <property type="entry name" value="MotA_ExbB_proton_chnl"/>
</dbReference>
<evidence type="ECO:0000256" key="1">
    <source>
        <dbReference type="ARBA" id="ARBA00004429"/>
    </source>
</evidence>
<evidence type="ECO:0000256" key="8">
    <source>
        <dbReference type="ARBA" id="ARBA00022927"/>
    </source>
</evidence>
<feature type="transmembrane region" description="Helical" evidence="13">
    <location>
        <begin position="25"/>
        <end position="46"/>
    </location>
</feature>
<dbReference type="EMBL" id="VFOF01000001">
    <property type="protein sequence ID" value="TQL18016.1"/>
    <property type="molecule type" value="Genomic_DNA"/>
</dbReference>
<comment type="caution">
    <text evidence="15">The sequence shown here is derived from an EMBL/GenBank/DDBJ whole genome shotgun (WGS) entry which is preliminary data.</text>
</comment>
<evidence type="ECO:0000256" key="5">
    <source>
        <dbReference type="ARBA" id="ARBA00022475"/>
    </source>
</evidence>
<organism evidence="15 16">
    <name type="scientific">Zymomonas mobilis</name>
    <dbReference type="NCBI Taxonomy" id="542"/>
    <lineage>
        <taxon>Bacteria</taxon>
        <taxon>Pseudomonadati</taxon>
        <taxon>Pseudomonadota</taxon>
        <taxon>Alphaproteobacteria</taxon>
        <taxon>Sphingomonadales</taxon>
        <taxon>Zymomonadaceae</taxon>
        <taxon>Zymomonas</taxon>
    </lineage>
</organism>
<dbReference type="PANTHER" id="PTHR30625:SF14">
    <property type="entry name" value="BIOPOLYMER TRANSPORT PROTEIN EXBB"/>
    <property type="match status" value="1"/>
</dbReference>
<evidence type="ECO:0000256" key="7">
    <source>
        <dbReference type="ARBA" id="ARBA00022692"/>
    </source>
</evidence>
<evidence type="ECO:0000256" key="3">
    <source>
        <dbReference type="ARBA" id="ARBA00022093"/>
    </source>
</evidence>
<keyword evidence="6" id="KW-0997">Cell inner membrane</keyword>
<evidence type="ECO:0000256" key="11">
    <source>
        <dbReference type="ARBA" id="ARBA00024816"/>
    </source>
</evidence>
<evidence type="ECO:0000256" key="9">
    <source>
        <dbReference type="ARBA" id="ARBA00022989"/>
    </source>
</evidence>
<keyword evidence="4 12" id="KW-0813">Transport</keyword>
<evidence type="ECO:0000256" key="13">
    <source>
        <dbReference type="SAM" id="Phobius"/>
    </source>
</evidence>
<comment type="subunit">
    <text evidence="2">The accessory proteins ExbB and ExbD seem to form a complex with TonB.</text>
</comment>
<feature type="domain" description="MotA/TolQ/ExbB proton channel" evidence="14">
    <location>
        <begin position="84"/>
        <end position="210"/>
    </location>
</feature>
<keyword evidence="10 13" id="KW-0472">Membrane</keyword>
<comment type="similarity">
    <text evidence="12">Belongs to the exbB/tolQ family.</text>
</comment>
<keyword evidence="9 13" id="KW-1133">Transmembrane helix</keyword>
<dbReference type="GO" id="GO:0017038">
    <property type="term" value="P:protein import"/>
    <property type="evidence" value="ECO:0007669"/>
    <property type="project" value="TreeGrafter"/>
</dbReference>
<feature type="transmembrane region" description="Helical" evidence="13">
    <location>
        <begin position="131"/>
        <end position="158"/>
    </location>
</feature>
<evidence type="ECO:0000313" key="15">
    <source>
        <dbReference type="EMBL" id="TQL18016.1"/>
    </source>
</evidence>
<evidence type="ECO:0000256" key="4">
    <source>
        <dbReference type="ARBA" id="ARBA00022448"/>
    </source>
</evidence>
<keyword evidence="8 12" id="KW-0653">Protein transport</keyword>
<evidence type="ECO:0000256" key="10">
    <source>
        <dbReference type="ARBA" id="ARBA00023136"/>
    </source>
</evidence>
<evidence type="ECO:0000256" key="12">
    <source>
        <dbReference type="RuleBase" id="RU004057"/>
    </source>
</evidence>
<comment type="function">
    <text evidence="11">Involved in the TonB-dependent energy-dependent transport of various receptor-bound substrates. Protects ExbD from proteolytic degradation and functionally stabilizes TonB.</text>
</comment>
<accession>A0A542W348</accession>
<comment type="subcellular location">
    <subcellularLocation>
        <location evidence="1">Cell inner membrane</location>
        <topology evidence="1">Multi-pass membrane protein</topology>
    </subcellularLocation>
    <subcellularLocation>
        <location evidence="12">Membrane</location>
        <topology evidence="12">Multi-pass membrane protein</topology>
    </subcellularLocation>
</comment>
<protein>
    <recommendedName>
        <fullName evidence="3">Biopolymer transport protein ExbB</fullName>
    </recommendedName>
</protein>
<evidence type="ECO:0000256" key="2">
    <source>
        <dbReference type="ARBA" id="ARBA00011471"/>
    </source>
</evidence>
<sequence>MATPAAPAVDASAYGLTGALQQGGAPTWTVLIILVLMSAASWYVIFTKLWEQHRVLAQSRAIGAAFWNASSLKDAGKKLEENTAYRQIVEDGLDADAQYVKIPNAIDQHEWLNDSLERSVASINARLGSGLAILATVGATSPFVGLFGTVNGIYGALVQIGASGQASIGKVAGPVGEALIMTSIGLAVAVPAVLGYNWLSRRNKTIAERIGSFAIDVHAYLVSGGAVRPEFKKASPVASANKPAPVKH</sequence>